<dbReference type="SMART" id="SM00020">
    <property type="entry name" value="Tryp_SPc"/>
    <property type="match status" value="1"/>
</dbReference>
<keyword evidence="9" id="KW-0106">Calcium</keyword>
<evidence type="ECO:0000256" key="10">
    <source>
        <dbReference type="ARBA" id="ARBA00022859"/>
    </source>
</evidence>
<dbReference type="EC" id="3.4.21.-" evidence="15"/>
<feature type="chain" id="PRO_5023978181" description="CLIP domain-containing serine protease" evidence="16">
    <location>
        <begin position="21"/>
        <end position="393"/>
    </location>
</feature>
<dbReference type="AlphaFoldDB" id="U5EV87"/>
<dbReference type="Pfam" id="PF12032">
    <property type="entry name" value="CLIP"/>
    <property type="match status" value="1"/>
</dbReference>
<name>U5EV87_9DIPT</name>
<dbReference type="PANTHER" id="PTHR24256">
    <property type="entry name" value="TRYPTASE-RELATED"/>
    <property type="match status" value="1"/>
</dbReference>
<dbReference type="InterPro" id="IPR033116">
    <property type="entry name" value="TRYPSIN_SER"/>
</dbReference>
<dbReference type="Gene3D" id="2.40.10.10">
    <property type="entry name" value="Trypsin-like serine proteases"/>
    <property type="match status" value="2"/>
</dbReference>
<reference evidence="19" key="1">
    <citation type="journal article" date="2014" name="Insect Biochem. Mol. Biol.">
        <title>An insight into the sialome of the frog biting fly, Corethrella appendiculata.</title>
        <authorList>
            <person name="Ribeiro J.M.C."/>
            <person name="Chagas A.C."/>
            <person name="Pham V.M."/>
            <person name="Lounibos L.P."/>
            <person name="Calvo E."/>
        </authorList>
    </citation>
    <scope>NUCLEOTIDE SEQUENCE</scope>
    <source>
        <tissue evidence="19">Salivary glands</tissue>
    </source>
</reference>
<dbReference type="InterPro" id="IPR001314">
    <property type="entry name" value="Peptidase_S1A"/>
</dbReference>
<evidence type="ECO:0000259" key="18">
    <source>
        <dbReference type="PROSITE" id="PS51888"/>
    </source>
</evidence>
<evidence type="ECO:0000256" key="16">
    <source>
        <dbReference type="RuleBase" id="RU366078"/>
    </source>
</evidence>
<keyword evidence="5" id="KW-0479">Metal-binding</keyword>
<organism evidence="19">
    <name type="scientific">Corethrella appendiculata</name>
    <dbReference type="NCBI Taxonomy" id="1370023"/>
    <lineage>
        <taxon>Eukaryota</taxon>
        <taxon>Metazoa</taxon>
        <taxon>Ecdysozoa</taxon>
        <taxon>Arthropoda</taxon>
        <taxon>Hexapoda</taxon>
        <taxon>Insecta</taxon>
        <taxon>Pterygota</taxon>
        <taxon>Neoptera</taxon>
        <taxon>Endopterygota</taxon>
        <taxon>Diptera</taxon>
        <taxon>Nematocera</taxon>
        <taxon>Culicoidea</taxon>
        <taxon>Chaoboridae</taxon>
        <taxon>Corethrella</taxon>
    </lineage>
</organism>
<evidence type="ECO:0000256" key="2">
    <source>
        <dbReference type="ARBA" id="ARBA00022525"/>
    </source>
</evidence>
<evidence type="ECO:0000259" key="17">
    <source>
        <dbReference type="PROSITE" id="PS50240"/>
    </source>
</evidence>
<dbReference type="GO" id="GO:0004252">
    <property type="term" value="F:serine-type endopeptidase activity"/>
    <property type="evidence" value="ECO:0007669"/>
    <property type="project" value="UniProtKB-UniRule"/>
</dbReference>
<feature type="domain" description="Peptidase S1" evidence="17">
    <location>
        <begin position="134"/>
        <end position="392"/>
    </location>
</feature>
<dbReference type="Gene3D" id="3.30.1640.30">
    <property type="match status" value="1"/>
</dbReference>
<dbReference type="InterPro" id="IPR001254">
    <property type="entry name" value="Trypsin_dom"/>
</dbReference>
<keyword evidence="4 15" id="KW-0645">Protease</keyword>
<dbReference type="SMART" id="SM00680">
    <property type="entry name" value="CLIP"/>
    <property type="match status" value="1"/>
</dbReference>
<dbReference type="PROSITE" id="PS51888">
    <property type="entry name" value="CLIP"/>
    <property type="match status" value="1"/>
</dbReference>
<dbReference type="GO" id="GO:0046872">
    <property type="term" value="F:metal ion binding"/>
    <property type="evidence" value="ECO:0007669"/>
    <property type="project" value="UniProtKB-KW"/>
</dbReference>
<keyword evidence="8 15" id="KW-0720">Serine protease</keyword>
<dbReference type="PRINTS" id="PR00722">
    <property type="entry name" value="CHYMOTRYPSIN"/>
</dbReference>
<dbReference type="EMBL" id="GANO01001970">
    <property type="protein sequence ID" value="JAB57901.1"/>
    <property type="molecule type" value="mRNA"/>
</dbReference>
<evidence type="ECO:0000256" key="4">
    <source>
        <dbReference type="ARBA" id="ARBA00022670"/>
    </source>
</evidence>
<dbReference type="InterPro" id="IPR038565">
    <property type="entry name" value="CLIP_sf"/>
</dbReference>
<dbReference type="GO" id="GO:0005576">
    <property type="term" value="C:extracellular region"/>
    <property type="evidence" value="ECO:0007669"/>
    <property type="project" value="UniProtKB-SubCell"/>
</dbReference>
<evidence type="ECO:0000256" key="3">
    <source>
        <dbReference type="ARBA" id="ARBA00022588"/>
    </source>
</evidence>
<dbReference type="InterPro" id="IPR018114">
    <property type="entry name" value="TRYPSIN_HIS"/>
</dbReference>
<evidence type="ECO:0000256" key="15">
    <source>
        <dbReference type="RuleBase" id="RU363034"/>
    </source>
</evidence>
<dbReference type="InterPro" id="IPR043504">
    <property type="entry name" value="Peptidase_S1_PA_chymotrypsin"/>
</dbReference>
<keyword evidence="11" id="KW-0865">Zymogen</keyword>
<dbReference type="InterPro" id="IPR051487">
    <property type="entry name" value="Ser/Thr_Proteases_Immune/Dev"/>
</dbReference>
<feature type="signal peptide" evidence="16">
    <location>
        <begin position="1"/>
        <end position="20"/>
    </location>
</feature>
<dbReference type="InterPro" id="IPR022700">
    <property type="entry name" value="CLIP"/>
</dbReference>
<protein>
    <recommendedName>
        <fullName evidence="16">CLIP domain-containing serine protease</fullName>
        <ecNumber evidence="15">3.4.21.-</ecNumber>
    </recommendedName>
</protein>
<keyword evidence="6 16" id="KW-0732">Signal</keyword>
<sequence>MNKINHVIFLVLNLILIICAQYPDCTTPSRRNGKCVPVIRCQSIYATLTSGKPLSDEIRNFILRSKCQNPAVQGNSVCCQLNGITSDSTQTVQAPVPVAATTNGGGSSTGDISKHRNINLLDTDECGLTSADRIAHGKATQLFEYPWMALLGYRTDLGDMEYKCGGTLINPNYVLTAAHCVQGLRRVTLETVRLGEHNRKTNPDCKTIAGEKQCANNYQEINVGSTVVHESYNRPRFANDIALIRLSKPATLYEDEVVPICLPVTEQLRKKVNDKYIITGWGTTENGTDSDILLFATIPFVKSSTCQQKLTENRLFAAVSDDSQICVGGTDKVDSCQGDSGGPLQYVGELKGPKMVQFGVVSFGINSCGDKSVPGVYAKVSYYMPWILDNLKP</sequence>
<dbReference type="PROSITE" id="PS00134">
    <property type="entry name" value="TRYPSIN_HIS"/>
    <property type="match status" value="1"/>
</dbReference>
<dbReference type="SUPFAM" id="SSF50494">
    <property type="entry name" value="Trypsin-like serine proteases"/>
    <property type="match status" value="1"/>
</dbReference>
<dbReference type="GO" id="GO:0045087">
    <property type="term" value="P:innate immune response"/>
    <property type="evidence" value="ECO:0007669"/>
    <property type="project" value="UniProtKB-KW"/>
</dbReference>
<feature type="domain" description="Clip" evidence="18">
    <location>
        <begin position="24"/>
        <end position="79"/>
    </location>
</feature>
<evidence type="ECO:0000256" key="1">
    <source>
        <dbReference type="ARBA" id="ARBA00004613"/>
    </source>
</evidence>
<comment type="domain">
    <text evidence="16">The clip domain consists of 35-55 residues which are 'knitted' together usually by 3 conserved disulfide bonds forming a clip-like compact structure.</text>
</comment>
<evidence type="ECO:0000256" key="8">
    <source>
        <dbReference type="ARBA" id="ARBA00022825"/>
    </source>
</evidence>
<accession>U5EV87</accession>
<keyword evidence="13" id="KW-0325">Glycoprotein</keyword>
<evidence type="ECO:0000313" key="19">
    <source>
        <dbReference type="EMBL" id="JAB57901.1"/>
    </source>
</evidence>
<dbReference type="GO" id="GO:0051604">
    <property type="term" value="P:protein maturation"/>
    <property type="evidence" value="ECO:0007669"/>
    <property type="project" value="UniProtKB-ARBA"/>
</dbReference>
<evidence type="ECO:0000256" key="13">
    <source>
        <dbReference type="ARBA" id="ARBA00023180"/>
    </source>
</evidence>
<dbReference type="GO" id="GO:0006508">
    <property type="term" value="P:proteolysis"/>
    <property type="evidence" value="ECO:0007669"/>
    <property type="project" value="UniProtKB-KW"/>
</dbReference>
<comment type="subcellular location">
    <subcellularLocation>
        <location evidence="1 16">Secreted</location>
    </subcellularLocation>
</comment>
<evidence type="ECO:0000256" key="7">
    <source>
        <dbReference type="ARBA" id="ARBA00022801"/>
    </source>
</evidence>
<dbReference type="FunFam" id="2.40.10.10:FF:000078">
    <property type="entry name" value="Serine protease H137"/>
    <property type="match status" value="1"/>
</dbReference>
<dbReference type="PROSITE" id="PS00135">
    <property type="entry name" value="TRYPSIN_SER"/>
    <property type="match status" value="1"/>
</dbReference>
<evidence type="ECO:0000256" key="6">
    <source>
        <dbReference type="ARBA" id="ARBA00022729"/>
    </source>
</evidence>
<keyword evidence="12" id="KW-1015">Disulfide bond</keyword>
<evidence type="ECO:0000256" key="5">
    <source>
        <dbReference type="ARBA" id="ARBA00022723"/>
    </source>
</evidence>
<proteinExistence type="evidence at transcript level"/>
<dbReference type="Pfam" id="PF00089">
    <property type="entry name" value="Trypsin"/>
    <property type="match status" value="1"/>
</dbReference>
<evidence type="ECO:0000256" key="11">
    <source>
        <dbReference type="ARBA" id="ARBA00023145"/>
    </source>
</evidence>
<dbReference type="CDD" id="cd00190">
    <property type="entry name" value="Tryp_SPc"/>
    <property type="match status" value="1"/>
</dbReference>
<evidence type="ECO:0000256" key="14">
    <source>
        <dbReference type="ARBA" id="ARBA00024195"/>
    </source>
</evidence>
<comment type="similarity">
    <text evidence="14 16">Belongs to the peptidase S1 family. CLIP subfamily.</text>
</comment>
<evidence type="ECO:0000256" key="9">
    <source>
        <dbReference type="ARBA" id="ARBA00022837"/>
    </source>
</evidence>
<keyword evidence="10" id="KW-0391">Immunity</keyword>
<evidence type="ECO:0000256" key="12">
    <source>
        <dbReference type="ARBA" id="ARBA00023157"/>
    </source>
</evidence>
<keyword evidence="7 15" id="KW-0378">Hydrolase</keyword>
<dbReference type="PROSITE" id="PS50240">
    <property type="entry name" value="TRYPSIN_DOM"/>
    <property type="match status" value="1"/>
</dbReference>
<keyword evidence="2 16" id="KW-0964">Secreted</keyword>
<dbReference type="FunFam" id="2.40.10.10:FF:000028">
    <property type="entry name" value="Serine protease easter"/>
    <property type="match status" value="1"/>
</dbReference>
<dbReference type="InterPro" id="IPR009003">
    <property type="entry name" value="Peptidase_S1_PA"/>
</dbReference>
<keyword evidence="3" id="KW-0399">Innate immunity</keyword>